<evidence type="ECO:0000256" key="2">
    <source>
        <dbReference type="ARBA" id="ARBA00022536"/>
    </source>
</evidence>
<dbReference type="OrthoDB" id="283575at2759"/>
<keyword evidence="6" id="KW-0472">Membrane</keyword>
<keyword evidence="3 6" id="KW-0677">Repeat</keyword>
<feature type="chain" id="PRO_5002335845" description="Delta-like protein" evidence="7">
    <location>
        <begin position="23"/>
        <end position="221"/>
    </location>
</feature>
<evidence type="ECO:0000313" key="9">
    <source>
        <dbReference type="EMBL" id="KJH43224.1"/>
    </source>
</evidence>
<dbReference type="GO" id="GO:0016020">
    <property type="term" value="C:membrane"/>
    <property type="evidence" value="ECO:0007669"/>
    <property type="project" value="UniProtKB-SubCell"/>
</dbReference>
<keyword evidence="4 5" id="KW-1015">Disulfide bond</keyword>
<proteinExistence type="predicted"/>
<reference evidence="10" key="2">
    <citation type="journal article" date="2016" name="Sci. Rep.">
        <title>Dictyocaulus viviparus genome, variome and transcriptome elucidate lungworm biology and support future intervention.</title>
        <authorList>
            <person name="McNulty S.N."/>
            <person name="Strube C."/>
            <person name="Rosa B.A."/>
            <person name="Martin J.C."/>
            <person name="Tyagi R."/>
            <person name="Choi Y.J."/>
            <person name="Wang Q."/>
            <person name="Hallsworth Pepin K."/>
            <person name="Zhang X."/>
            <person name="Ozersky P."/>
            <person name="Wilson R.K."/>
            <person name="Sternberg P.W."/>
            <person name="Gasser R.B."/>
            <person name="Mitreva M."/>
        </authorList>
    </citation>
    <scope>NUCLEOTIDE SEQUENCE [LARGE SCALE GENOMIC DNA]</scope>
    <source>
        <strain evidence="10">HannoverDv2000</strain>
    </source>
</reference>
<keyword evidence="6 7" id="KW-0732">Signal</keyword>
<dbReference type="InterPro" id="IPR001774">
    <property type="entry name" value="DSL"/>
</dbReference>
<dbReference type="AlphaFoldDB" id="A0A0D8XHK7"/>
<feature type="domain" description="DSL" evidence="8">
    <location>
        <begin position="127"/>
        <end position="167"/>
    </location>
</feature>
<evidence type="ECO:0000313" key="10">
    <source>
        <dbReference type="Proteomes" id="UP000053766"/>
    </source>
</evidence>
<comment type="subcellular location">
    <subcellularLocation>
        <location evidence="6">Membrane</location>
        <topology evidence="6">Single-pass type I membrane protein</topology>
    </subcellularLocation>
</comment>
<dbReference type="EMBL" id="KN716580">
    <property type="protein sequence ID" value="KJH43224.1"/>
    <property type="molecule type" value="Genomic_DNA"/>
</dbReference>
<dbReference type="GO" id="GO:0007154">
    <property type="term" value="P:cell communication"/>
    <property type="evidence" value="ECO:0007669"/>
    <property type="project" value="InterPro"/>
</dbReference>
<organism evidence="9 10">
    <name type="scientific">Dictyocaulus viviparus</name>
    <name type="common">Bovine lungworm</name>
    <dbReference type="NCBI Taxonomy" id="29172"/>
    <lineage>
        <taxon>Eukaryota</taxon>
        <taxon>Metazoa</taxon>
        <taxon>Ecdysozoa</taxon>
        <taxon>Nematoda</taxon>
        <taxon>Chromadorea</taxon>
        <taxon>Rhabditida</taxon>
        <taxon>Rhabditina</taxon>
        <taxon>Rhabditomorpha</taxon>
        <taxon>Strongyloidea</taxon>
        <taxon>Metastrongylidae</taxon>
        <taxon>Dictyocaulus</taxon>
    </lineage>
</organism>
<feature type="signal peptide" evidence="7">
    <location>
        <begin position="1"/>
        <end position="22"/>
    </location>
</feature>
<reference evidence="9 10" key="1">
    <citation type="submission" date="2013-11" db="EMBL/GenBank/DDBJ databases">
        <title>Draft genome of the bovine lungworm Dictyocaulus viviparus.</title>
        <authorList>
            <person name="Mitreva M."/>
        </authorList>
    </citation>
    <scope>NUCLEOTIDE SEQUENCE [LARGE SCALE GENOMIC DNA]</scope>
    <source>
        <strain evidence="9 10">HannoverDv2000</strain>
    </source>
</reference>
<keyword evidence="10" id="KW-1185">Reference proteome</keyword>
<evidence type="ECO:0000256" key="4">
    <source>
        <dbReference type="ARBA" id="ARBA00023157"/>
    </source>
</evidence>
<evidence type="ECO:0000256" key="6">
    <source>
        <dbReference type="RuleBase" id="RU280815"/>
    </source>
</evidence>
<comment type="function">
    <text evidence="6">Putative Notch ligand involved in the mediation of Notch signaling.</text>
</comment>
<evidence type="ECO:0000256" key="5">
    <source>
        <dbReference type="PROSITE-ProRule" id="PRU00377"/>
    </source>
</evidence>
<gene>
    <name evidence="9" type="ORF">DICVIV_10760</name>
</gene>
<keyword evidence="6" id="KW-0812">Transmembrane</keyword>
<dbReference type="SMART" id="SM00051">
    <property type="entry name" value="DSL"/>
    <property type="match status" value="1"/>
</dbReference>
<dbReference type="Pfam" id="PF01414">
    <property type="entry name" value="DSL"/>
    <property type="match status" value="1"/>
</dbReference>
<dbReference type="Proteomes" id="UP000053766">
    <property type="component" value="Unassembled WGS sequence"/>
</dbReference>
<keyword evidence="1 6" id="KW-0217">Developmental protein</keyword>
<name>A0A0D8XHK7_DICVI</name>
<evidence type="ECO:0000256" key="3">
    <source>
        <dbReference type="ARBA" id="ARBA00022737"/>
    </source>
</evidence>
<feature type="disulfide bond" evidence="5">
    <location>
        <begin position="158"/>
        <end position="167"/>
    </location>
</feature>
<dbReference type="PROSITE" id="PS51051">
    <property type="entry name" value="DSL"/>
    <property type="match status" value="1"/>
</dbReference>
<evidence type="ECO:0000256" key="1">
    <source>
        <dbReference type="ARBA" id="ARBA00022473"/>
    </source>
</evidence>
<dbReference type="STRING" id="29172.A0A0D8XHK7"/>
<accession>A0A0D8XHK7</accession>
<comment type="caution">
    <text evidence="5">Lacks conserved residue(s) required for the propagation of feature annotation.</text>
</comment>
<sequence>MSSIYSGFIIAFLTAVIHVVNSSGSIEFRLISSRSCNVKLCVKKPRAKPMDSCLLESRRISLYSQQQRVVSTPFHFPFPDRFILVTEVYDVIGVLLSNSTSKETFIIGTEFNPAVGSSDFLDIAFRSSCDASYYGSGCQRYCKPSFSYTCDINGMRICAIGWSGEQCDQLKFLVLYSIVIVLHALNEKLTFHVTHTILKRGYMCYNRYEFCNYANFRLVIR</sequence>
<evidence type="ECO:0000259" key="8">
    <source>
        <dbReference type="PROSITE" id="PS51051"/>
    </source>
</evidence>
<feature type="disulfide bond" evidence="5">
    <location>
        <begin position="129"/>
        <end position="138"/>
    </location>
</feature>
<keyword evidence="6" id="KW-1133">Transmembrane helix</keyword>
<keyword evidence="2 6" id="KW-0245">EGF-like domain</keyword>
<evidence type="ECO:0000256" key="7">
    <source>
        <dbReference type="SAM" id="SignalP"/>
    </source>
</evidence>
<dbReference type="Gene3D" id="2.10.25.140">
    <property type="match status" value="1"/>
</dbReference>
<protein>
    <recommendedName>
        <fullName evidence="6">Delta-like protein</fullName>
    </recommendedName>
</protein>